<dbReference type="PANTHER" id="PTHR42795:SF1">
    <property type="entry name" value="ALANINE DEHYDROGENASE"/>
    <property type="match status" value="1"/>
</dbReference>
<dbReference type="KEGG" id="wvi:Weevi_0505"/>
<dbReference type="HOGENOM" id="CLU_003376_3_0_10"/>
<protein>
    <recommendedName>
        <fullName evidence="2">alanine dehydrogenase</fullName>
        <ecNumber evidence="2">1.4.1.1</ecNumber>
    </recommendedName>
</protein>
<accession>F0NZ95</accession>
<dbReference type="PROSITE" id="PS00837">
    <property type="entry name" value="ALADH_PNT_2"/>
    <property type="match status" value="1"/>
</dbReference>
<dbReference type="InterPro" id="IPR008143">
    <property type="entry name" value="Ala_DH/PNT_CS2"/>
</dbReference>
<evidence type="ECO:0000256" key="4">
    <source>
        <dbReference type="ARBA" id="ARBA00023027"/>
    </source>
</evidence>
<dbReference type="PANTHER" id="PTHR42795">
    <property type="entry name" value="ALANINE DEHYDROGENASE"/>
    <property type="match status" value="1"/>
</dbReference>
<name>F0NZ95_WEEVC</name>
<dbReference type="SMART" id="SM01003">
    <property type="entry name" value="AlaDh_PNT_N"/>
    <property type="match status" value="1"/>
</dbReference>
<dbReference type="Proteomes" id="UP000008641">
    <property type="component" value="Chromosome"/>
</dbReference>
<feature type="domain" description="Alanine dehydrogenase/pyridine nucleotide transhydrogenase N-terminal" evidence="6">
    <location>
        <begin position="32"/>
        <end position="165"/>
    </location>
</feature>
<dbReference type="GO" id="GO:0000286">
    <property type="term" value="F:alanine dehydrogenase activity"/>
    <property type="evidence" value="ECO:0007669"/>
    <property type="project" value="UniProtKB-EC"/>
</dbReference>
<dbReference type="EMBL" id="CP002455">
    <property type="protein sequence ID" value="ADX67224.1"/>
    <property type="molecule type" value="Genomic_DNA"/>
</dbReference>
<dbReference type="RefSeq" id="WP_013597616.1">
    <property type="nucleotide sequence ID" value="NC_015144.1"/>
</dbReference>
<dbReference type="GO" id="GO:0005886">
    <property type="term" value="C:plasma membrane"/>
    <property type="evidence" value="ECO:0007669"/>
    <property type="project" value="TreeGrafter"/>
</dbReference>
<organism evidence="7 8">
    <name type="scientific">Weeksella virosa (strain ATCC 43766 / DSM 16922 / JCM 21250 / CCUG 30538 / CDC 9751 / IAM 14551 / NBRC 16016 / NCTC 11634 / CL345/78)</name>
    <dbReference type="NCBI Taxonomy" id="865938"/>
    <lineage>
        <taxon>Bacteria</taxon>
        <taxon>Pseudomonadati</taxon>
        <taxon>Bacteroidota</taxon>
        <taxon>Flavobacteriia</taxon>
        <taxon>Flavobacteriales</taxon>
        <taxon>Weeksellaceae</taxon>
        <taxon>Weeksella</taxon>
    </lineage>
</organism>
<reference evidence="7 8" key="1">
    <citation type="journal article" date="2011" name="Stand. Genomic Sci.">
        <title>Complete genome sequence of Weeksella virosa type strain (9751).</title>
        <authorList>
            <person name="Lang E."/>
            <person name="Teshima H."/>
            <person name="Lucas S."/>
            <person name="Lapidus A."/>
            <person name="Hammon N."/>
            <person name="Deshpande S."/>
            <person name="Nolan M."/>
            <person name="Cheng J.F."/>
            <person name="Pitluck S."/>
            <person name="Liolios K."/>
            <person name="Pagani I."/>
            <person name="Mikhailova N."/>
            <person name="Ivanova N."/>
            <person name="Mavromatis K."/>
            <person name="Pati A."/>
            <person name="Tapia R."/>
            <person name="Han C."/>
            <person name="Goodwin L."/>
            <person name="Chen A."/>
            <person name="Palaniappan K."/>
            <person name="Land M."/>
            <person name="Hauser L."/>
            <person name="Chang Y.J."/>
            <person name="Jeffries C.D."/>
            <person name="Brambilla E.M."/>
            <person name="Kopitz M."/>
            <person name="Rohde M."/>
            <person name="Goker M."/>
            <person name="Tindall B.J."/>
            <person name="Detter J.C."/>
            <person name="Woyke T."/>
            <person name="Bristow J."/>
            <person name="Eisen J.A."/>
            <person name="Markowitz V."/>
            <person name="Hugenholtz P."/>
            <person name="Klenk H.P."/>
            <person name="Kyrpides N.C."/>
        </authorList>
    </citation>
    <scope>NUCLEOTIDE SEQUENCE [LARGE SCALE GENOMIC DNA]</scope>
    <source>
        <strain evidence="8">ATCC 43766 / DSM 16922 / JCM 21250 / NBRC 16016 / NCTC 11634 / CL345/78</strain>
    </source>
</reference>
<comment type="similarity">
    <text evidence="1">Belongs to the AlaDH/PNT family.</text>
</comment>
<evidence type="ECO:0000259" key="5">
    <source>
        <dbReference type="SMART" id="SM01002"/>
    </source>
</evidence>
<dbReference type="SUPFAM" id="SSF52283">
    <property type="entry name" value="Formate/glycerate dehydrogenase catalytic domain-like"/>
    <property type="match status" value="1"/>
</dbReference>
<dbReference type="CDD" id="cd05305">
    <property type="entry name" value="L-AlaDH"/>
    <property type="match status" value="1"/>
</dbReference>
<dbReference type="Pfam" id="PF05222">
    <property type="entry name" value="AlaDh_PNT_N"/>
    <property type="match status" value="1"/>
</dbReference>
<sequence>MDEIFTPFSKEELIPQPELLEVPNKRERFSIGIPCEDNNQEKRIILTPDAVEVLVNNGHHITIETGAGEGAHFSDKEYSDAGAEICYDTQAIFEKPIILKVGPLTEKEQTWIKPNTFLVSSVLPNLLNQAYFQNLAKKKVTAVGFEYIKDEQDELPVMRLLSEIAGTTSILVGSELMSSAHGGNGILMGGITGVRPTEVVILGAGTVAENAARTALGLGASVRVFDNSLTRLRRLQKNIGQMLPTSTIDPKELGKALMRCDIAIGALHGETRTPCVVSELMVERMKPGAVIIDISIDNGGCFETSEVTSHDRPIFTKHDVIHYCVSNITSRVARTSTKALSNFFLPYILMISNEGGLETLLHRNKTIRNGIYIYKGRLVKKSLSERFDLPFHDINLLIL</sequence>
<evidence type="ECO:0000256" key="3">
    <source>
        <dbReference type="ARBA" id="ARBA00023002"/>
    </source>
</evidence>
<keyword evidence="4" id="KW-0520">NAD</keyword>
<evidence type="ECO:0000256" key="2">
    <source>
        <dbReference type="ARBA" id="ARBA00012897"/>
    </source>
</evidence>
<dbReference type="EC" id="1.4.1.1" evidence="2"/>
<dbReference type="AlphaFoldDB" id="F0NZ95"/>
<evidence type="ECO:0000256" key="1">
    <source>
        <dbReference type="ARBA" id="ARBA00005689"/>
    </source>
</evidence>
<proteinExistence type="inferred from homology"/>
<dbReference type="GO" id="GO:0042853">
    <property type="term" value="P:L-alanine catabolic process"/>
    <property type="evidence" value="ECO:0007669"/>
    <property type="project" value="InterPro"/>
</dbReference>
<keyword evidence="8" id="KW-1185">Reference proteome</keyword>
<keyword evidence="3 7" id="KW-0560">Oxidoreductase</keyword>
<evidence type="ECO:0000313" key="8">
    <source>
        <dbReference type="Proteomes" id="UP000008641"/>
    </source>
</evidence>
<dbReference type="Gene3D" id="3.40.50.720">
    <property type="entry name" value="NAD(P)-binding Rossmann-like Domain"/>
    <property type="match status" value="2"/>
</dbReference>
<dbReference type="eggNOG" id="COG0686">
    <property type="taxonomic scope" value="Bacteria"/>
</dbReference>
<dbReference type="InterPro" id="IPR007886">
    <property type="entry name" value="AlaDH/PNT_N"/>
</dbReference>
<dbReference type="InterPro" id="IPR008141">
    <property type="entry name" value="Ala_DH"/>
</dbReference>
<dbReference type="SMART" id="SM01002">
    <property type="entry name" value="AlaDh_PNT_C"/>
    <property type="match status" value="1"/>
</dbReference>
<dbReference type="InterPro" id="IPR036291">
    <property type="entry name" value="NAD(P)-bd_dom_sf"/>
</dbReference>
<dbReference type="SUPFAM" id="SSF51735">
    <property type="entry name" value="NAD(P)-binding Rossmann-fold domains"/>
    <property type="match status" value="1"/>
</dbReference>
<gene>
    <name evidence="7" type="ordered locus">Weevi_0505</name>
</gene>
<dbReference type="InterPro" id="IPR007698">
    <property type="entry name" value="AlaDH/PNT_NAD(H)-bd"/>
</dbReference>
<dbReference type="STRING" id="865938.Weevi_0505"/>
<evidence type="ECO:0000313" key="7">
    <source>
        <dbReference type="EMBL" id="ADX67224.1"/>
    </source>
</evidence>
<evidence type="ECO:0000259" key="6">
    <source>
        <dbReference type="SMART" id="SM01003"/>
    </source>
</evidence>
<feature type="domain" description="Alanine dehydrogenase/pyridine nucleotide transhydrogenase NAD(H)-binding" evidence="5">
    <location>
        <begin position="177"/>
        <end position="324"/>
    </location>
</feature>
<dbReference type="Pfam" id="PF01262">
    <property type="entry name" value="AlaDh_PNT_C"/>
    <property type="match status" value="1"/>
</dbReference>
<reference evidence="8" key="2">
    <citation type="journal article" date="2011" name="Stand. Genomic Sci.">
        <title>Complete genome sequence of Weeksella virosa type strain (9751T).</title>
        <authorList>
            <person name="Lang E."/>
            <person name="Teshima H."/>
            <person name="Lucas S."/>
            <person name="Lapidus A."/>
            <person name="Hammon N."/>
            <person name="Deshpande S."/>
            <person name="Nolan M."/>
            <person name="Cheng J."/>
            <person name="Pitluck S."/>
            <person name="Liolios K."/>
            <person name="Pagani I."/>
            <person name="Mikhailova N."/>
            <person name="Ivanova N."/>
            <person name="Mavromatis K."/>
            <person name="Pati A."/>
            <person name="Tapia R."/>
            <person name="Han C."/>
            <person name="Goodwin L."/>
            <person name="Chen A."/>
            <person name="Palaniappan K."/>
            <person name="Land M."/>
            <person name="Hauser L."/>
            <person name="Chang Y."/>
            <person name="Jeffries C."/>
            <person name="Brambilla E."/>
            <person name="Kopitz M."/>
            <person name="Rohde M."/>
            <person name="Goker M."/>
            <person name="Tindall B."/>
            <person name="Detter J."/>
            <person name="Woyke T."/>
            <person name="Bristow J."/>
            <person name="Eisen J."/>
            <person name="Markowitz V."/>
            <person name="Hugenholtz P."/>
            <person name="Klenk H."/>
            <person name="Kyrpides N."/>
        </authorList>
    </citation>
    <scope>NUCLEOTIDE SEQUENCE [LARGE SCALE GENOMIC DNA]</scope>
    <source>
        <strain evidence="8">ATCC 43766 / DSM 16922 / JCM 21250 / NBRC 16016 / NCTC 11634 / CL345/78</strain>
    </source>
</reference>
<dbReference type="OrthoDB" id="9804592at2"/>